<evidence type="ECO:0000256" key="20">
    <source>
        <dbReference type="PIRSR" id="PIRSR603187-2"/>
    </source>
</evidence>
<dbReference type="GO" id="GO:0016042">
    <property type="term" value="P:lipid catabolic process"/>
    <property type="evidence" value="ECO:0007669"/>
    <property type="project" value="UniProtKB-KW"/>
</dbReference>
<keyword evidence="12" id="KW-0378">Hydrolase</keyword>
<feature type="chain" id="PRO_5012998053" description="Phosphatidylcholine 1-acylhydrolase" evidence="21">
    <location>
        <begin position="23"/>
        <end position="304"/>
    </location>
</feature>
<sequence length="304" mass="35050">MPLKTISLLFALSIITITTSFSQNNGDDDDDDNWYFNNSKSLTQLWELDDEHHRGTFILSSYKPIYITAAKYSTNPNEYPVAENSDKVLDEPNSLNAVEAKFQVSLKTKIFHNMFNGHMDLWMGYSQTAYWQIYNTERSRPFRELNYKPEIIANFPIKFPIFGFDAKMVGISIIHESNGQSDPISRSWNRIALHAGFERGNWQVMLKPWLRLGSKIDDNENISDYIGRGEADVTYDLGRQRFRAIARHSLNLGDKSRGSLQLNWSFPIYKNFNGLVQFFDGYGETLIDYNHRQTTLGIGVSLIN</sequence>
<evidence type="ECO:0000256" key="14">
    <source>
        <dbReference type="ARBA" id="ARBA00022963"/>
    </source>
</evidence>
<evidence type="ECO:0000256" key="21">
    <source>
        <dbReference type="SAM" id="SignalP"/>
    </source>
</evidence>
<dbReference type="GO" id="GO:0004623">
    <property type="term" value="F:phospholipase A2 activity"/>
    <property type="evidence" value="ECO:0007669"/>
    <property type="project" value="UniProtKB-EC"/>
</dbReference>
<dbReference type="EC" id="3.1.1.4" evidence="7"/>
<evidence type="ECO:0000256" key="2">
    <source>
        <dbReference type="ARBA" id="ARBA00001604"/>
    </source>
</evidence>
<evidence type="ECO:0000256" key="16">
    <source>
        <dbReference type="ARBA" id="ARBA00023136"/>
    </source>
</evidence>
<dbReference type="GO" id="GO:0005509">
    <property type="term" value="F:calcium ion binding"/>
    <property type="evidence" value="ECO:0007669"/>
    <property type="project" value="TreeGrafter"/>
</dbReference>
<keyword evidence="14" id="KW-0442">Lipid degradation</keyword>
<evidence type="ECO:0000256" key="3">
    <source>
        <dbReference type="ARBA" id="ARBA00004571"/>
    </source>
</evidence>
<organism evidence="22 23">
    <name type="scientific">Maribacter ulvicola</name>
    <dbReference type="NCBI Taxonomy" id="228959"/>
    <lineage>
        <taxon>Bacteria</taxon>
        <taxon>Pseudomonadati</taxon>
        <taxon>Bacteroidota</taxon>
        <taxon>Flavobacteriia</taxon>
        <taxon>Flavobacteriales</taxon>
        <taxon>Flavobacteriaceae</taxon>
        <taxon>Maribacter</taxon>
    </lineage>
</organism>
<keyword evidence="11 21" id="KW-0732">Signal</keyword>
<evidence type="ECO:0000256" key="19">
    <source>
        <dbReference type="PIRSR" id="PIRSR603187-1"/>
    </source>
</evidence>
<dbReference type="PANTHER" id="PTHR40457">
    <property type="entry name" value="PHOSPHOLIPASE A1"/>
    <property type="match status" value="1"/>
</dbReference>
<evidence type="ECO:0000256" key="13">
    <source>
        <dbReference type="ARBA" id="ARBA00022837"/>
    </source>
</evidence>
<evidence type="ECO:0000256" key="10">
    <source>
        <dbReference type="ARBA" id="ARBA00022723"/>
    </source>
</evidence>
<feature type="active site" description="Proton acceptor" evidence="19">
    <location>
        <position position="175"/>
    </location>
</feature>
<dbReference type="EMBL" id="FTMA01000001">
    <property type="protein sequence ID" value="SIQ31790.1"/>
    <property type="molecule type" value="Genomic_DNA"/>
</dbReference>
<dbReference type="AlphaFoldDB" id="A0A1N6RSE6"/>
<evidence type="ECO:0000256" key="6">
    <source>
        <dbReference type="ARBA" id="ARBA00013179"/>
    </source>
</evidence>
<evidence type="ECO:0000256" key="15">
    <source>
        <dbReference type="ARBA" id="ARBA00023098"/>
    </source>
</evidence>
<feature type="signal peptide" evidence="21">
    <location>
        <begin position="1"/>
        <end position="22"/>
    </location>
</feature>
<reference evidence="23" key="1">
    <citation type="submission" date="2017-01" db="EMBL/GenBank/DDBJ databases">
        <authorList>
            <person name="Varghese N."/>
            <person name="Submissions S."/>
        </authorList>
    </citation>
    <scope>NUCLEOTIDE SEQUENCE [LARGE SCALE GENOMIC DNA]</scope>
    <source>
        <strain evidence="23">DSM 15366</strain>
    </source>
</reference>
<dbReference type="GO" id="GO:0009279">
    <property type="term" value="C:cell outer membrane"/>
    <property type="evidence" value="ECO:0007669"/>
    <property type="project" value="UniProtKB-SubCell"/>
</dbReference>
<keyword evidence="8" id="KW-1134">Transmembrane beta strand</keyword>
<keyword evidence="15" id="KW-0443">Lipid metabolism</keyword>
<evidence type="ECO:0000256" key="9">
    <source>
        <dbReference type="ARBA" id="ARBA00022692"/>
    </source>
</evidence>
<dbReference type="RefSeq" id="WP_076547560.1">
    <property type="nucleotide sequence ID" value="NZ_FTMA01000001.1"/>
</dbReference>
<comment type="cofactor">
    <cofactor evidence="20">
        <name>Ca(2+)</name>
        <dbReference type="ChEBI" id="CHEBI:29108"/>
    </cofactor>
    <text evidence="20">Binds 1 Ca(2+) ion per monomer.</text>
</comment>
<evidence type="ECO:0000313" key="23">
    <source>
        <dbReference type="Proteomes" id="UP000186953"/>
    </source>
</evidence>
<protein>
    <recommendedName>
        <fullName evidence="18">Phosphatidylcholine 1-acylhydrolase</fullName>
        <ecNumber evidence="6">3.1.1.32</ecNumber>
        <ecNumber evidence="7">3.1.1.4</ecNumber>
    </recommendedName>
</protein>
<dbReference type="PRINTS" id="PR01486">
    <property type="entry name" value="PHPHLIPASEA1"/>
</dbReference>
<comment type="catalytic activity">
    <reaction evidence="2">
        <text>a 1,2-diacyl-sn-glycero-3-phosphocholine + H2O = a 1-acyl-sn-glycero-3-phosphocholine + a fatty acid + H(+)</text>
        <dbReference type="Rhea" id="RHEA:15801"/>
        <dbReference type="ChEBI" id="CHEBI:15377"/>
        <dbReference type="ChEBI" id="CHEBI:15378"/>
        <dbReference type="ChEBI" id="CHEBI:28868"/>
        <dbReference type="ChEBI" id="CHEBI:57643"/>
        <dbReference type="ChEBI" id="CHEBI:58168"/>
        <dbReference type="EC" id="3.1.1.4"/>
    </reaction>
</comment>
<evidence type="ECO:0000313" key="22">
    <source>
        <dbReference type="EMBL" id="SIQ31790.1"/>
    </source>
</evidence>
<evidence type="ECO:0000256" key="11">
    <source>
        <dbReference type="ARBA" id="ARBA00022729"/>
    </source>
</evidence>
<dbReference type="EC" id="3.1.1.32" evidence="6"/>
<comment type="catalytic activity">
    <reaction evidence="1">
        <text>a 1,2-diacyl-sn-glycero-3-phosphocholine + H2O = a 2-acyl-sn-glycero-3-phosphocholine + a fatty acid + H(+)</text>
        <dbReference type="Rhea" id="RHEA:18689"/>
        <dbReference type="ChEBI" id="CHEBI:15377"/>
        <dbReference type="ChEBI" id="CHEBI:15378"/>
        <dbReference type="ChEBI" id="CHEBI:28868"/>
        <dbReference type="ChEBI" id="CHEBI:57643"/>
        <dbReference type="ChEBI" id="CHEBI:57875"/>
        <dbReference type="EC" id="3.1.1.32"/>
    </reaction>
</comment>
<keyword evidence="10 20" id="KW-0479">Metal-binding</keyword>
<evidence type="ECO:0000256" key="4">
    <source>
        <dbReference type="ARBA" id="ARBA00010525"/>
    </source>
</evidence>
<name>A0A1N6RSE6_9FLAO</name>
<comment type="subunit">
    <text evidence="5">Homodimer; dimerization is reversible, and the dimeric form is the active one.</text>
</comment>
<dbReference type="Pfam" id="PF02253">
    <property type="entry name" value="PLA1"/>
    <property type="match status" value="1"/>
</dbReference>
<evidence type="ECO:0000256" key="12">
    <source>
        <dbReference type="ARBA" id="ARBA00022801"/>
    </source>
</evidence>
<feature type="binding site" description="in dimeric form" evidence="20">
    <location>
        <position position="218"/>
    </location>
    <ligand>
        <name>Ca(2+)</name>
        <dbReference type="ChEBI" id="CHEBI:29108"/>
        <label>1</label>
    </ligand>
</feature>
<feature type="active site" description="Nucleophile" evidence="19">
    <location>
        <position position="177"/>
    </location>
</feature>
<gene>
    <name evidence="22" type="ORF">SAMN05421797_1011385</name>
</gene>
<dbReference type="CDD" id="cd00541">
    <property type="entry name" value="OMPLA"/>
    <property type="match status" value="1"/>
</dbReference>
<dbReference type="InterPro" id="IPR003187">
    <property type="entry name" value="PLipase_A1"/>
</dbReference>
<dbReference type="GO" id="GO:0008970">
    <property type="term" value="F:phospholipase A1 activity"/>
    <property type="evidence" value="ECO:0007669"/>
    <property type="project" value="UniProtKB-EC"/>
</dbReference>
<accession>A0A1N6RSE6</accession>
<keyword evidence="9" id="KW-0812">Transmembrane</keyword>
<feature type="binding site" description="in dimeric form" evidence="20">
    <location>
        <position position="185"/>
    </location>
    <ligand>
        <name>Ca(2+)</name>
        <dbReference type="ChEBI" id="CHEBI:29108"/>
        <label>1</label>
    </ligand>
</feature>
<keyword evidence="17" id="KW-0998">Cell outer membrane</keyword>
<evidence type="ECO:0000256" key="5">
    <source>
        <dbReference type="ARBA" id="ARBA00011702"/>
    </source>
</evidence>
<keyword evidence="16" id="KW-0472">Membrane</keyword>
<evidence type="ECO:0000256" key="18">
    <source>
        <dbReference type="ARBA" id="ARBA00032375"/>
    </source>
</evidence>
<evidence type="ECO:0000256" key="8">
    <source>
        <dbReference type="ARBA" id="ARBA00022452"/>
    </source>
</evidence>
<evidence type="ECO:0000256" key="1">
    <source>
        <dbReference type="ARBA" id="ARBA00000111"/>
    </source>
</evidence>
<dbReference type="SUPFAM" id="SSF56931">
    <property type="entry name" value="Outer membrane phospholipase A (OMPLA)"/>
    <property type="match status" value="1"/>
</dbReference>
<keyword evidence="23" id="KW-1185">Reference proteome</keyword>
<keyword evidence="13 20" id="KW-0106">Calcium</keyword>
<comment type="subcellular location">
    <subcellularLocation>
        <location evidence="3">Cell outer membrane</location>
        <topology evidence="3">Multi-pass membrane protein</topology>
    </subcellularLocation>
</comment>
<dbReference type="PANTHER" id="PTHR40457:SF1">
    <property type="entry name" value="PHOSPHOLIPASE A1"/>
    <property type="match status" value="1"/>
</dbReference>
<dbReference type="Proteomes" id="UP000186953">
    <property type="component" value="Unassembled WGS sequence"/>
</dbReference>
<comment type="similarity">
    <text evidence="4">Belongs to the phospholipase A1 family.</text>
</comment>
<proteinExistence type="inferred from homology"/>
<dbReference type="Gene3D" id="2.40.230.10">
    <property type="entry name" value="Phospholipase A1"/>
    <property type="match status" value="1"/>
</dbReference>
<dbReference type="STRING" id="228959.SAMN05421797_1011385"/>
<dbReference type="InterPro" id="IPR036541">
    <property type="entry name" value="PLipase_A1_sf"/>
</dbReference>
<feature type="binding site" description="in dimeric form" evidence="20">
    <location>
        <position position="139"/>
    </location>
    <ligand>
        <name>Ca(2+)</name>
        <dbReference type="ChEBI" id="CHEBI:29108"/>
        <label>1</label>
    </ligand>
</feature>
<evidence type="ECO:0000256" key="7">
    <source>
        <dbReference type="ARBA" id="ARBA00013278"/>
    </source>
</evidence>
<dbReference type="OrthoDB" id="188433at2"/>
<evidence type="ECO:0000256" key="17">
    <source>
        <dbReference type="ARBA" id="ARBA00023237"/>
    </source>
</evidence>